<evidence type="ECO:0000313" key="7">
    <source>
        <dbReference type="EMBL" id="MCJ2188435.1"/>
    </source>
</evidence>
<dbReference type="PROSITE" id="PS50977">
    <property type="entry name" value="HTH_TETR_2"/>
    <property type="match status" value="1"/>
</dbReference>
<feature type="DNA-binding region" description="H-T-H motif" evidence="4">
    <location>
        <begin position="54"/>
        <end position="73"/>
    </location>
</feature>
<feature type="domain" description="HTH tetR-type" evidence="6">
    <location>
        <begin position="31"/>
        <end position="91"/>
    </location>
</feature>
<evidence type="ECO:0000256" key="2">
    <source>
        <dbReference type="ARBA" id="ARBA00023125"/>
    </source>
</evidence>
<keyword evidence="2 4" id="KW-0238">DNA-binding</keyword>
<accession>A0ABT0BTQ6</accession>
<keyword evidence="3" id="KW-0804">Transcription</keyword>
<organism evidence="7 8">
    <name type="scientific">Novosphingobium beihaiensis</name>
    <dbReference type="NCBI Taxonomy" id="2930389"/>
    <lineage>
        <taxon>Bacteria</taxon>
        <taxon>Pseudomonadati</taxon>
        <taxon>Pseudomonadota</taxon>
        <taxon>Alphaproteobacteria</taxon>
        <taxon>Sphingomonadales</taxon>
        <taxon>Sphingomonadaceae</taxon>
        <taxon>Novosphingobium</taxon>
    </lineage>
</organism>
<dbReference type="SUPFAM" id="SSF46689">
    <property type="entry name" value="Homeodomain-like"/>
    <property type="match status" value="1"/>
</dbReference>
<keyword evidence="1" id="KW-0805">Transcription regulation</keyword>
<dbReference type="Gene3D" id="1.10.357.10">
    <property type="entry name" value="Tetracycline Repressor, domain 2"/>
    <property type="match status" value="1"/>
</dbReference>
<evidence type="ECO:0000259" key="6">
    <source>
        <dbReference type="PROSITE" id="PS50977"/>
    </source>
</evidence>
<comment type="caution">
    <text evidence="7">The sequence shown here is derived from an EMBL/GenBank/DDBJ whole genome shotgun (WGS) entry which is preliminary data.</text>
</comment>
<dbReference type="InterPro" id="IPR009057">
    <property type="entry name" value="Homeodomain-like_sf"/>
</dbReference>
<dbReference type="PRINTS" id="PR00455">
    <property type="entry name" value="HTHTETR"/>
</dbReference>
<proteinExistence type="predicted"/>
<evidence type="ECO:0000256" key="3">
    <source>
        <dbReference type="ARBA" id="ARBA00023163"/>
    </source>
</evidence>
<name>A0ABT0BTQ6_9SPHN</name>
<gene>
    <name evidence="7" type="ORF">MTR66_16635</name>
</gene>
<feature type="compositionally biased region" description="Basic and acidic residues" evidence="5">
    <location>
        <begin position="1"/>
        <end position="13"/>
    </location>
</feature>
<dbReference type="PANTHER" id="PTHR47506:SF1">
    <property type="entry name" value="HTH-TYPE TRANSCRIPTIONAL REGULATOR YJDC"/>
    <property type="match status" value="1"/>
</dbReference>
<sequence length="231" mass="25301">MPEKKGEPVDRKGAAGTVAKPRRQTREERSAATRDKLLNGTYRLLLSVGHAGLRSANISQESGVSRGGLLHHFASKELLIAAVYEWTVQRLEDESWQRIEAAGDEELLEAIIADARQRFFSDSFKVILDILVASSEEEPLAETLKTQADGERAPAREGWAARLAAAGVEPELAGQVASFLWNTVKGLAVRSFVNDDQEHTERVIALAHDLAARRCNLPGRKKAAPAEDQLS</sequence>
<reference evidence="7 8" key="1">
    <citation type="submission" date="2022-04" db="EMBL/GenBank/DDBJ databases">
        <title>Identification of a novel bacterium isolated from mangrove sediments.</title>
        <authorList>
            <person name="Pan X."/>
        </authorList>
    </citation>
    <scope>NUCLEOTIDE SEQUENCE [LARGE SCALE GENOMIC DNA]</scope>
    <source>
        <strain evidence="7 8">B2638</strain>
    </source>
</reference>
<feature type="region of interest" description="Disordered" evidence="5">
    <location>
        <begin position="1"/>
        <end position="31"/>
    </location>
</feature>
<dbReference type="RefSeq" id="WP_243923130.1">
    <property type="nucleotide sequence ID" value="NZ_JALHLG010000035.1"/>
</dbReference>
<evidence type="ECO:0000313" key="8">
    <source>
        <dbReference type="Proteomes" id="UP001202281"/>
    </source>
</evidence>
<evidence type="ECO:0000256" key="1">
    <source>
        <dbReference type="ARBA" id="ARBA00023015"/>
    </source>
</evidence>
<dbReference type="Proteomes" id="UP001202281">
    <property type="component" value="Unassembled WGS sequence"/>
</dbReference>
<dbReference type="InterPro" id="IPR036271">
    <property type="entry name" value="Tet_transcr_reg_TetR-rel_C_sf"/>
</dbReference>
<dbReference type="InterPro" id="IPR001647">
    <property type="entry name" value="HTH_TetR"/>
</dbReference>
<evidence type="ECO:0000256" key="4">
    <source>
        <dbReference type="PROSITE-ProRule" id="PRU00335"/>
    </source>
</evidence>
<protein>
    <submittedName>
        <fullName evidence="7">TetR/AcrR family transcriptional regulator</fullName>
    </submittedName>
</protein>
<evidence type="ECO:0000256" key="5">
    <source>
        <dbReference type="SAM" id="MobiDB-lite"/>
    </source>
</evidence>
<dbReference type="Pfam" id="PF00440">
    <property type="entry name" value="TetR_N"/>
    <property type="match status" value="1"/>
</dbReference>
<dbReference type="PANTHER" id="PTHR47506">
    <property type="entry name" value="TRANSCRIPTIONAL REGULATORY PROTEIN"/>
    <property type="match status" value="1"/>
</dbReference>
<dbReference type="EMBL" id="JALHLG010000035">
    <property type="protein sequence ID" value="MCJ2188435.1"/>
    <property type="molecule type" value="Genomic_DNA"/>
</dbReference>
<keyword evidence="8" id="KW-1185">Reference proteome</keyword>
<dbReference type="SUPFAM" id="SSF48498">
    <property type="entry name" value="Tetracyclin repressor-like, C-terminal domain"/>
    <property type="match status" value="1"/>
</dbReference>